<evidence type="ECO:0000313" key="2">
    <source>
        <dbReference type="Proteomes" id="UP000499080"/>
    </source>
</evidence>
<reference evidence="1 2" key="1">
    <citation type="journal article" date="2019" name="Sci. Rep.">
        <title>Orb-weaving spider Araneus ventricosus genome elucidates the spidroin gene catalogue.</title>
        <authorList>
            <person name="Kono N."/>
            <person name="Nakamura H."/>
            <person name="Ohtoshi R."/>
            <person name="Moran D.A.P."/>
            <person name="Shinohara A."/>
            <person name="Yoshida Y."/>
            <person name="Fujiwara M."/>
            <person name="Mori M."/>
            <person name="Tomita M."/>
            <person name="Arakawa K."/>
        </authorList>
    </citation>
    <scope>NUCLEOTIDE SEQUENCE [LARGE SCALE GENOMIC DNA]</scope>
</reference>
<name>A0A4Y2UPT2_ARAVE</name>
<keyword evidence="2" id="KW-1185">Reference proteome</keyword>
<evidence type="ECO:0000313" key="1">
    <source>
        <dbReference type="EMBL" id="GBO14222.1"/>
    </source>
</evidence>
<proteinExistence type="predicted"/>
<sequence>MAPAILNGLAVRSQFRGRRAPGSKPGSLEDTPCMASIARHAVAKCPSAGVVWKLGVGTSSDAVLVI</sequence>
<gene>
    <name evidence="1" type="ORF">AVEN_227876_1</name>
</gene>
<dbReference type="AlphaFoldDB" id="A0A4Y2UPT2"/>
<accession>A0A4Y2UPT2</accession>
<organism evidence="1 2">
    <name type="scientific">Araneus ventricosus</name>
    <name type="common">Orbweaver spider</name>
    <name type="synonym">Epeira ventricosa</name>
    <dbReference type="NCBI Taxonomy" id="182803"/>
    <lineage>
        <taxon>Eukaryota</taxon>
        <taxon>Metazoa</taxon>
        <taxon>Ecdysozoa</taxon>
        <taxon>Arthropoda</taxon>
        <taxon>Chelicerata</taxon>
        <taxon>Arachnida</taxon>
        <taxon>Araneae</taxon>
        <taxon>Araneomorphae</taxon>
        <taxon>Entelegynae</taxon>
        <taxon>Araneoidea</taxon>
        <taxon>Araneidae</taxon>
        <taxon>Araneus</taxon>
    </lineage>
</organism>
<protein>
    <submittedName>
        <fullName evidence="1">Uncharacterized protein</fullName>
    </submittedName>
</protein>
<dbReference type="Proteomes" id="UP000499080">
    <property type="component" value="Unassembled WGS sequence"/>
</dbReference>
<comment type="caution">
    <text evidence="1">The sequence shown here is derived from an EMBL/GenBank/DDBJ whole genome shotgun (WGS) entry which is preliminary data.</text>
</comment>
<dbReference type="EMBL" id="BGPR01038380">
    <property type="protein sequence ID" value="GBO14222.1"/>
    <property type="molecule type" value="Genomic_DNA"/>
</dbReference>